<dbReference type="Proteomes" id="UP000009168">
    <property type="component" value="Unassembled WGS sequence"/>
</dbReference>
<protein>
    <submittedName>
        <fullName evidence="1">Uncharacterized protein</fullName>
    </submittedName>
</protein>
<organism evidence="1 2">
    <name type="scientific">Tetrahymena thermophila (strain SB210)</name>
    <dbReference type="NCBI Taxonomy" id="312017"/>
    <lineage>
        <taxon>Eukaryota</taxon>
        <taxon>Sar</taxon>
        <taxon>Alveolata</taxon>
        <taxon>Ciliophora</taxon>
        <taxon>Intramacronucleata</taxon>
        <taxon>Oligohymenophorea</taxon>
        <taxon>Hymenostomatida</taxon>
        <taxon>Tetrahymenina</taxon>
        <taxon>Tetrahymenidae</taxon>
        <taxon>Tetrahymena</taxon>
    </lineage>
</organism>
<evidence type="ECO:0000313" key="2">
    <source>
        <dbReference type="Proteomes" id="UP000009168"/>
    </source>
</evidence>
<proteinExistence type="evidence at protein level"/>
<dbReference type="EMBL" id="GG662279">
    <property type="protein sequence ID" value="EAR82180.2"/>
    <property type="molecule type" value="Genomic_DNA"/>
</dbReference>
<accession>Q22A77</accession>
<comment type="interaction">
    <interactant intactId="EBI-2660533">
        <id>Q22A77</id>
    </interactant>
    <interactant intactId="EBI-2660548">
        <id>Q8MXZ9</id>
        <label>TWI1</label>
    </interactant>
    <organismsDiffer>true</organismsDiffer>
    <experiments>8</experiments>
</comment>
<dbReference type="KEGG" id="tet:TTHERM_01276320"/>
<dbReference type="HOGENOM" id="CLU_288788_0_0_1"/>
<sequence>MQSFVNLIQLEENYNLSLLSYSNSIRQYLLDNKVHEDKYIQLMKDIKDLFSSPTFLMPNFSDKRKQFFSQLCLIAFDFANNQVTEQQSLSEFRKKFKFPFVIIAIIYTKLLEIKEALPEDFLTLVDCHFKNKGPQSIFASLTLISLFLNEVDQYEIDCDHIESSNTLSSCSEAAESNIPKKVNITVKTVQNFFDKQGLQMIAFPLNVIKNIHCVAHDQQSIIQLLLKIVVIIIKNMSNKIKQEFFYFHQKDLNVILSCFIGFLQQNNQAREDRDVALANIFEFCELLAKSTSPAQLYVAFKDFLVYISQNFSFANDSIEYFDFNSKCVDFLVSITPCFIQQSENLSAYPLIIQLLKQSAKINLVNLEDQIGCLHIWSHYSDQFIQAYDNNNNSIKAETINNLAILNSTFIESLQFDIELLFNLQIKDHDSEDVNQFVDQLSRLVIHSNLIDNQLFVEVIKSLSLLYQKNMLLYYTFQKCLMKQYLNSKDTLSQIYQVFGKSNDFLQITELLFESFSQAQKQFANLDLNTIAAIEKFTQFMSQIGAKLFNTQISHLEQSQILGIFQKYILNPIKMFNLNIFSQLPENFIQLNEVQFSQVCTMMESVHYFIFSDNKSNSDQVFETEVDVSMIKKILLFNQSVNQDMAYWINPQLKNERKKIKQFYQSTIYWVIFASINLENAANIFESYFFQKEFNIWVLNSTIKKLKGRILPNTFLLYLCYYLKSLTDSDSFSKIVQKSEYEEKFRKLMVNISKSVPSEIYVDYSKIQYYLQLYINEECQMFRFQILSDQTVSLLTLENRFSHVYKVFIILEDLFTIVQRFPKFYYENTFMGLKRNFFLNRVFWIIVKCFTIVPKQELLENSQIYKTISLYLNLAIRFKMDFLEKEETQSENSHYFNFILEILDHMYFTNKKIVLDFCQKILNYFDQDCYNQNIIQLAQSSQTFQNITLQLFTNIWEQIFNFCSSSNEKAEEFKEKDISQSIDFILKFSKCLQGNLSIIQDRIMLVIKAHPIYSSNSQIIYSTIIENLVIKEIDGVKVLQNVFLKSIIKDLQIWAKSICPQRLQS</sequence>
<evidence type="ECO:0000313" key="1">
    <source>
        <dbReference type="EMBL" id="EAR82180.2"/>
    </source>
</evidence>
<keyword evidence="2" id="KW-1185">Reference proteome</keyword>
<dbReference type="RefSeq" id="XP_001029843.2">
    <property type="nucleotide sequence ID" value="XM_001029843.3"/>
</dbReference>
<dbReference type="AlphaFoldDB" id="Q22A77"/>
<reference evidence="2" key="1">
    <citation type="journal article" date="2006" name="PLoS Biol.">
        <title>Macronuclear genome sequence of the ciliate Tetrahymena thermophila, a model eukaryote.</title>
        <authorList>
            <person name="Eisen J.A."/>
            <person name="Coyne R.S."/>
            <person name="Wu M."/>
            <person name="Wu D."/>
            <person name="Thiagarajan M."/>
            <person name="Wortman J.R."/>
            <person name="Badger J.H."/>
            <person name="Ren Q."/>
            <person name="Amedeo P."/>
            <person name="Jones K.M."/>
            <person name="Tallon L.J."/>
            <person name="Delcher A.L."/>
            <person name="Salzberg S.L."/>
            <person name="Silva J.C."/>
            <person name="Haas B.J."/>
            <person name="Majoros W.H."/>
            <person name="Farzad M."/>
            <person name="Carlton J.M."/>
            <person name="Smith R.K. Jr."/>
            <person name="Garg J."/>
            <person name="Pearlman R.E."/>
            <person name="Karrer K.M."/>
            <person name="Sun L."/>
            <person name="Manning G."/>
            <person name="Elde N.C."/>
            <person name="Turkewitz A.P."/>
            <person name="Asai D.J."/>
            <person name="Wilkes D.E."/>
            <person name="Wang Y."/>
            <person name="Cai H."/>
            <person name="Collins K."/>
            <person name="Stewart B.A."/>
            <person name="Lee S.R."/>
            <person name="Wilamowska K."/>
            <person name="Weinberg Z."/>
            <person name="Ruzzo W.L."/>
            <person name="Wloga D."/>
            <person name="Gaertig J."/>
            <person name="Frankel J."/>
            <person name="Tsao C.-C."/>
            <person name="Gorovsky M.A."/>
            <person name="Keeling P.J."/>
            <person name="Waller R.F."/>
            <person name="Patron N.J."/>
            <person name="Cherry J.M."/>
            <person name="Stover N.A."/>
            <person name="Krieger C.J."/>
            <person name="del Toro C."/>
            <person name="Ryder H.F."/>
            <person name="Williamson S.C."/>
            <person name="Barbeau R.A."/>
            <person name="Hamilton E.P."/>
            <person name="Orias E."/>
        </authorList>
    </citation>
    <scope>NUCLEOTIDE SEQUENCE [LARGE SCALE GENOMIC DNA]</scope>
    <source>
        <strain evidence="2">SB210</strain>
    </source>
</reference>
<dbReference type="InParanoid" id="Q22A77"/>
<dbReference type="GeneID" id="7825902"/>
<name>Q22A77_TETTS</name>
<dbReference type="IntAct" id="Q22A77">
    <property type="interactions" value="1"/>
</dbReference>
<gene>
    <name evidence="1" type="ORF">TTHERM_01276320</name>
</gene>